<accession>A0A3R7RJS0</accession>
<organism evidence="2 3">
    <name type="scientific">Trypanosoma rangeli</name>
    <dbReference type="NCBI Taxonomy" id="5698"/>
    <lineage>
        <taxon>Eukaryota</taxon>
        <taxon>Discoba</taxon>
        <taxon>Euglenozoa</taxon>
        <taxon>Kinetoplastea</taxon>
        <taxon>Metakinetoplastina</taxon>
        <taxon>Trypanosomatida</taxon>
        <taxon>Trypanosomatidae</taxon>
        <taxon>Trypanosoma</taxon>
        <taxon>Herpetosoma</taxon>
    </lineage>
</organism>
<dbReference type="AlphaFoldDB" id="A0A3R7RJS0"/>
<comment type="caution">
    <text evidence="2">The sequence shown here is derived from an EMBL/GenBank/DDBJ whole genome shotgun (WGS) entry which is preliminary data.</text>
</comment>
<dbReference type="RefSeq" id="XP_029238768.1">
    <property type="nucleotide sequence ID" value="XM_029381346.1"/>
</dbReference>
<dbReference type="EMBL" id="MKGL01000130">
    <property type="protein sequence ID" value="RNF05591.1"/>
    <property type="molecule type" value="Genomic_DNA"/>
</dbReference>
<feature type="coiled-coil region" evidence="1">
    <location>
        <begin position="54"/>
        <end position="85"/>
    </location>
</feature>
<proteinExistence type="predicted"/>
<dbReference type="OMA" id="LSWRCML"/>
<dbReference type="GeneID" id="40328351"/>
<dbReference type="VEuPathDB" id="TriTrypDB:TRSC58_05847"/>
<name>A0A3R7RJS0_TRYRA</name>
<keyword evidence="3" id="KW-1185">Reference proteome</keyword>
<gene>
    <name evidence="2" type="ORF">TraAM80_04418</name>
</gene>
<evidence type="ECO:0000313" key="3">
    <source>
        <dbReference type="Proteomes" id="UP000283634"/>
    </source>
</evidence>
<evidence type="ECO:0000256" key="1">
    <source>
        <dbReference type="SAM" id="Coils"/>
    </source>
</evidence>
<sequence length="791" mass="89050">MEPISPRTRVPDDWIHPALKKQLTDRGHLGSTPKECIELLERQHINMKGAAVRRQKLLEEKIRQLEEIDRHRENMAEEIKEGEKQVMNLRYVHDCLGEQLIVQKTIGKQDFLGFSGVDDLQAFSCALGVSGINTWGRVMSCFATDDETRHRFFTRYAPLFTTMGDEPMTARRVTEPVFFDEMCLVETEGRRCINPACPYWHRNQLEHVKLGCMELFTRAAICIKGHSSICDTASVFANFYASVEATTDLVDAVRLHRDLLNCIADFGWAAALLGEEPSSTWGAPLLPPPNMPLQHVASLLRDSKEHTLWRHILEAKSDPVVAATTLFRQHADSLSWRCLMRVAGTTTDRLLWLATRGVALFPTSPFIRLSYISVLLKSGCVVSDCVEVCLSSAQLLSDQAAIATYSHQDTQWCEVTARYIAYMIAMTCVHVADADPEAAAGLLKAVVELPGRICLLPLALQNLTLFLVVLRQTKRLEGVKVLPLASISDVAFTLGECFPQSSQEECGRLLSRQLSLLNLCASEGIDTALTEYMRSHMHLSLIHAFSADTQLVHKILFMSPVHSALGLAEIWVEYLRFVGQRDGALPLISLVHNLLTSCHSPLLVVRLVRFLQFYDESVETIIDIFLEKFATHRGISLENVPQLAMAHPPGIPAEEWIPFIILYSLRLRLPERLELLLGVPLDLYCEMVELVVLLWLETLQVALLLRDDNVFRHCTRQGLLLLREPFLHQFSAVDWGFDDMVSYAHLATLMVYRAVPLFLGTAHELTAHYRGIVLEVGGELHVVHPFLLSAE</sequence>
<reference evidence="2 3" key="1">
    <citation type="journal article" date="2018" name="BMC Genomics">
        <title>Genomic comparison of Trypanosoma conorhini and Trypanosoma rangeli to Trypanosoma cruzi strains of high and low virulence.</title>
        <authorList>
            <person name="Bradwell K.R."/>
            <person name="Koparde V.N."/>
            <person name="Matveyev A.V."/>
            <person name="Serrano M.G."/>
            <person name="Alves J.M."/>
            <person name="Parikh H."/>
            <person name="Huang B."/>
            <person name="Lee V."/>
            <person name="Espinosa-Alvarez O."/>
            <person name="Ortiz P.A."/>
            <person name="Costa-Martins A.G."/>
            <person name="Teixeira M.M."/>
            <person name="Buck G.A."/>
        </authorList>
    </citation>
    <scope>NUCLEOTIDE SEQUENCE [LARGE SCALE GENOMIC DNA]</scope>
    <source>
        <strain evidence="2 3">AM80</strain>
    </source>
</reference>
<keyword evidence="1" id="KW-0175">Coiled coil</keyword>
<dbReference type="OrthoDB" id="245565at2759"/>
<protein>
    <submittedName>
        <fullName evidence="2">Uncharacterized protein</fullName>
    </submittedName>
</protein>
<dbReference type="Proteomes" id="UP000283634">
    <property type="component" value="Unassembled WGS sequence"/>
</dbReference>
<evidence type="ECO:0000313" key="2">
    <source>
        <dbReference type="EMBL" id="RNF05591.1"/>
    </source>
</evidence>